<evidence type="ECO:0000313" key="3">
    <source>
        <dbReference type="Proteomes" id="UP001500280"/>
    </source>
</evidence>
<dbReference type="InterPro" id="IPR016040">
    <property type="entry name" value="NAD(P)-bd_dom"/>
</dbReference>
<dbReference type="EMBL" id="BAAANF010000003">
    <property type="protein sequence ID" value="GAA1671295.1"/>
    <property type="molecule type" value="Genomic_DNA"/>
</dbReference>
<dbReference type="PANTHER" id="PTHR43162">
    <property type="match status" value="1"/>
</dbReference>
<evidence type="ECO:0000259" key="1">
    <source>
        <dbReference type="Pfam" id="PF13460"/>
    </source>
</evidence>
<dbReference type="SUPFAM" id="SSF51735">
    <property type="entry name" value="NAD(P)-binding Rossmann-fold domains"/>
    <property type="match status" value="1"/>
</dbReference>
<accession>A0ABP4SGD1</accession>
<reference evidence="3" key="1">
    <citation type="journal article" date="2019" name="Int. J. Syst. Evol. Microbiol.">
        <title>The Global Catalogue of Microorganisms (GCM) 10K type strain sequencing project: providing services to taxonomists for standard genome sequencing and annotation.</title>
        <authorList>
            <consortium name="The Broad Institute Genomics Platform"/>
            <consortium name="The Broad Institute Genome Sequencing Center for Infectious Disease"/>
            <person name="Wu L."/>
            <person name="Ma J."/>
        </authorList>
    </citation>
    <scope>NUCLEOTIDE SEQUENCE [LARGE SCALE GENOMIC DNA]</scope>
    <source>
        <strain evidence="3">JCM 14307</strain>
    </source>
</reference>
<name>A0ABP4SGD1_9ACTN</name>
<keyword evidence="3" id="KW-1185">Reference proteome</keyword>
<dbReference type="Proteomes" id="UP001500280">
    <property type="component" value="Unassembled WGS sequence"/>
</dbReference>
<dbReference type="InterPro" id="IPR036291">
    <property type="entry name" value="NAD(P)-bd_dom_sf"/>
</dbReference>
<feature type="domain" description="NAD(P)-binding" evidence="1">
    <location>
        <begin position="7"/>
        <end position="183"/>
    </location>
</feature>
<dbReference type="PANTHER" id="PTHR43162:SF1">
    <property type="entry name" value="PRESTALK A DIFFERENTIATION PROTEIN A"/>
    <property type="match status" value="1"/>
</dbReference>
<gene>
    <name evidence="2" type="ORF">GCM10009745_12470</name>
</gene>
<evidence type="ECO:0000313" key="2">
    <source>
        <dbReference type="EMBL" id="GAA1671295.1"/>
    </source>
</evidence>
<dbReference type="Gene3D" id="3.40.50.720">
    <property type="entry name" value="NAD(P)-binding Rossmann-like Domain"/>
    <property type="match status" value="1"/>
</dbReference>
<dbReference type="Pfam" id="PF13460">
    <property type="entry name" value="NAD_binding_10"/>
    <property type="match status" value="1"/>
</dbReference>
<proteinExistence type="predicted"/>
<dbReference type="InterPro" id="IPR051604">
    <property type="entry name" value="Ergot_Alk_Oxidoreductase"/>
</dbReference>
<protein>
    <submittedName>
        <fullName evidence="2">NAD(P)H-binding protein</fullName>
    </submittedName>
</protein>
<comment type="caution">
    <text evidence="2">The sequence shown here is derived from an EMBL/GenBank/DDBJ whole genome shotgun (WGS) entry which is preliminary data.</text>
</comment>
<sequence length="281" mass="30082">MILVTAATAPVGRSIVEQLVAAGRPVRALTRDPEKSGLPAAGEVVAGDLGDPASLRSAMEGVSAIFLLAVVPGFAPAFLAAAKDAGVRRIVFQSSESVSDEAPEQPHAVAEFHHAIEQELRESGLEWTFLRLELSASNALQWAFDVPAQVKTGDVVRGPYADAADAPIHPADFAAVAIEALSDDRHAGEIYRITGPESLTHAEQIKLLGEALGRPLRYEELSVDAAREAMGPYAPADALLDDWARHIHEPAPVNDTVEKLIGRPGRSYLQWARDYQADFVS</sequence>
<dbReference type="Gene3D" id="3.90.25.10">
    <property type="entry name" value="UDP-galactose 4-epimerase, domain 1"/>
    <property type="match status" value="1"/>
</dbReference>
<dbReference type="RefSeq" id="WP_344146348.1">
    <property type="nucleotide sequence ID" value="NZ_BAAANF010000003.1"/>
</dbReference>
<organism evidence="2 3">
    <name type="scientific">Kribbella yunnanensis</name>
    <dbReference type="NCBI Taxonomy" id="190194"/>
    <lineage>
        <taxon>Bacteria</taxon>
        <taxon>Bacillati</taxon>
        <taxon>Actinomycetota</taxon>
        <taxon>Actinomycetes</taxon>
        <taxon>Propionibacteriales</taxon>
        <taxon>Kribbellaceae</taxon>
        <taxon>Kribbella</taxon>
    </lineage>
</organism>